<dbReference type="Gene3D" id="3.40.50.150">
    <property type="entry name" value="Vaccinia Virus protein VP39"/>
    <property type="match status" value="1"/>
</dbReference>
<proteinExistence type="inferred from homology"/>
<keyword evidence="6" id="KW-0808">Transferase</keyword>
<dbReference type="Proteomes" id="UP001158986">
    <property type="component" value="Unassembled WGS sequence"/>
</dbReference>
<organism evidence="10 11">
    <name type="scientific">Peronospora belbahrii</name>
    <dbReference type="NCBI Taxonomy" id="622444"/>
    <lineage>
        <taxon>Eukaryota</taxon>
        <taxon>Sar</taxon>
        <taxon>Stramenopiles</taxon>
        <taxon>Oomycota</taxon>
        <taxon>Peronosporomycetes</taxon>
        <taxon>Peronosporales</taxon>
        <taxon>Peronosporaceae</taxon>
        <taxon>Peronospora</taxon>
    </lineage>
</organism>
<keyword evidence="4" id="KW-0963">Cytoplasm</keyword>
<sequence length="287" mass="32314">MSFSFNFAVDSSSTTMPLASTTVSTPSNSSIRLRKCERFIYHPNATSVAFSTVRVGDQTFQIVNTTHADFMTRTGAISSILTTSDVQTGVYEGGFKLWECAVDLVKFMETQGTPMPATVLELGCGHGLPGIHALVRGAQQVTFSDYNKEVLELTTCPNVLRNVDEYLFKRAKFYAGAWSNISRYMEEVEQKTYEQMQYDLILTAETIYTEAVAVELYQTIKRHLRHVPNARALIAAKKYYFGTNGSVQHFVSLVEADGVFQAETVWEECDYRSNIREIMQLTYLNVT</sequence>
<dbReference type="InterPro" id="IPR019410">
    <property type="entry name" value="Methyltransf_16"/>
</dbReference>
<dbReference type="SUPFAM" id="SSF53335">
    <property type="entry name" value="S-adenosyl-L-methionine-dependent methyltransferases"/>
    <property type="match status" value="1"/>
</dbReference>
<evidence type="ECO:0000313" key="11">
    <source>
        <dbReference type="Proteomes" id="UP001158986"/>
    </source>
</evidence>
<evidence type="ECO:0000256" key="5">
    <source>
        <dbReference type="ARBA" id="ARBA00022603"/>
    </source>
</evidence>
<evidence type="ECO:0000256" key="2">
    <source>
        <dbReference type="ARBA" id="ARBA00004496"/>
    </source>
</evidence>
<gene>
    <name evidence="10" type="ORF">PBS001_LOCUS1687</name>
</gene>
<evidence type="ECO:0000256" key="4">
    <source>
        <dbReference type="ARBA" id="ARBA00022490"/>
    </source>
</evidence>
<reference evidence="10 11" key="1">
    <citation type="submission" date="2021-11" db="EMBL/GenBank/DDBJ databases">
        <authorList>
            <person name="Islam A."/>
            <person name="Islam S."/>
            <person name="Flora M.S."/>
            <person name="Rahman M."/>
            <person name="Ziaur R.M."/>
            <person name="Epstein J.H."/>
            <person name="Hassan M."/>
            <person name="Klassen M."/>
            <person name="Woodard K."/>
            <person name="Webb A."/>
            <person name="Webby R.J."/>
            <person name="El Zowalaty M.E."/>
        </authorList>
    </citation>
    <scope>NUCLEOTIDE SEQUENCE [LARGE SCALE GENOMIC DNA]</scope>
    <source>
        <strain evidence="10">Pbs1</strain>
    </source>
</reference>
<comment type="subcellular location">
    <subcellularLocation>
        <location evidence="2">Cytoplasm</location>
    </subcellularLocation>
    <subcellularLocation>
        <location evidence="1">Nucleus</location>
    </subcellularLocation>
</comment>
<comment type="similarity">
    <text evidence="9">Belongs to the methyltransferase superfamily. METTL18 family.</text>
</comment>
<keyword evidence="8" id="KW-0539">Nucleus</keyword>
<dbReference type="EC" id="2.1.1.85" evidence="3"/>
<evidence type="ECO:0000313" key="10">
    <source>
        <dbReference type="EMBL" id="CAH0514953.1"/>
    </source>
</evidence>
<evidence type="ECO:0000256" key="8">
    <source>
        <dbReference type="ARBA" id="ARBA00023242"/>
    </source>
</evidence>
<accession>A0ABN8CR49</accession>
<protein>
    <recommendedName>
        <fullName evidence="3">protein-histidine N-methyltransferase</fullName>
        <ecNumber evidence="3">2.1.1.85</ecNumber>
    </recommendedName>
</protein>
<keyword evidence="11" id="KW-1185">Reference proteome</keyword>
<comment type="caution">
    <text evidence="10">The sequence shown here is derived from an EMBL/GenBank/DDBJ whole genome shotgun (WGS) entry which is preliminary data.</text>
</comment>
<evidence type="ECO:0000256" key="9">
    <source>
        <dbReference type="ARBA" id="ARBA00038126"/>
    </source>
</evidence>
<evidence type="ECO:0000256" key="3">
    <source>
        <dbReference type="ARBA" id="ARBA00012533"/>
    </source>
</evidence>
<dbReference type="CDD" id="cd02440">
    <property type="entry name" value="AdoMet_MTases"/>
    <property type="match status" value="1"/>
</dbReference>
<dbReference type="Pfam" id="PF10294">
    <property type="entry name" value="Methyltransf_16"/>
    <property type="match status" value="1"/>
</dbReference>
<dbReference type="PANTHER" id="PTHR14614">
    <property type="entry name" value="HEPATOCELLULAR CARCINOMA-ASSOCIATED ANTIGEN"/>
    <property type="match status" value="1"/>
</dbReference>
<dbReference type="InterPro" id="IPR029063">
    <property type="entry name" value="SAM-dependent_MTases_sf"/>
</dbReference>
<dbReference type="PANTHER" id="PTHR14614:SF39">
    <property type="entry name" value="HISTIDINE PROTEIN METHYLTRANSFERASE 1 HOMOLOG"/>
    <property type="match status" value="1"/>
</dbReference>
<dbReference type="EMBL" id="CAKLCB010000089">
    <property type="protein sequence ID" value="CAH0514953.1"/>
    <property type="molecule type" value="Genomic_DNA"/>
</dbReference>
<evidence type="ECO:0000256" key="7">
    <source>
        <dbReference type="ARBA" id="ARBA00022691"/>
    </source>
</evidence>
<keyword evidence="5" id="KW-0489">Methyltransferase</keyword>
<keyword evidence="7" id="KW-0949">S-adenosyl-L-methionine</keyword>
<evidence type="ECO:0000256" key="1">
    <source>
        <dbReference type="ARBA" id="ARBA00004123"/>
    </source>
</evidence>
<name>A0ABN8CR49_9STRA</name>
<evidence type="ECO:0000256" key="6">
    <source>
        <dbReference type="ARBA" id="ARBA00022679"/>
    </source>
</evidence>